<keyword evidence="2" id="KW-0963">Cytoplasm</keyword>
<protein>
    <recommendedName>
        <fullName evidence="2">PF03932 family protein CutC</fullName>
    </recommendedName>
</protein>
<dbReference type="RefSeq" id="WP_382396703.1">
    <property type="nucleotide sequence ID" value="NZ_JBHTCQ010000005.1"/>
</dbReference>
<feature type="region of interest" description="Disordered" evidence="3">
    <location>
        <begin position="207"/>
        <end position="226"/>
    </location>
</feature>
<evidence type="ECO:0000256" key="3">
    <source>
        <dbReference type="SAM" id="MobiDB-lite"/>
    </source>
</evidence>
<comment type="caution">
    <text evidence="2">Once thought to be involved in copper homeostasis, experiments in E.coli have shown this is not the case.</text>
</comment>
<evidence type="ECO:0000313" key="4">
    <source>
        <dbReference type="EMBL" id="MFC7407175.1"/>
    </source>
</evidence>
<dbReference type="PANTHER" id="PTHR12598">
    <property type="entry name" value="COPPER HOMEOSTASIS PROTEIN CUTC"/>
    <property type="match status" value="1"/>
</dbReference>
<keyword evidence="5" id="KW-1185">Reference proteome</keyword>
<dbReference type="HAMAP" id="MF_00795">
    <property type="entry name" value="CutC"/>
    <property type="match status" value="1"/>
</dbReference>
<dbReference type="Proteomes" id="UP001596455">
    <property type="component" value="Unassembled WGS sequence"/>
</dbReference>
<evidence type="ECO:0000256" key="1">
    <source>
        <dbReference type="ARBA" id="ARBA00007768"/>
    </source>
</evidence>
<reference evidence="5" key="1">
    <citation type="journal article" date="2019" name="Int. J. Syst. Evol. Microbiol.">
        <title>The Global Catalogue of Microorganisms (GCM) 10K type strain sequencing project: providing services to taxonomists for standard genome sequencing and annotation.</title>
        <authorList>
            <consortium name="The Broad Institute Genomics Platform"/>
            <consortium name="The Broad Institute Genome Sequencing Center for Infectious Disease"/>
            <person name="Wu L."/>
            <person name="Ma J."/>
        </authorList>
    </citation>
    <scope>NUCLEOTIDE SEQUENCE [LARGE SCALE GENOMIC DNA]</scope>
    <source>
        <strain evidence="5">JCM 1490</strain>
    </source>
</reference>
<sequence length="250" mass="24564">MTAMLLEIAVQDAEGARVAREGGADRLELCQALDVGGLTPSVGVTELVTALGVPVRALVRARAGGFVHTATEVSAMVRDIEALLDAGVAGVVVGALTEDGLDRSTLRTLVRAAEGRPVVAHRCVDVLLGPWQADPAGLVEELLDCGVSGVLTSGGAPRALEGVPVIEALAAAADGRLEIVAGGGVRAEHVVALVDAGADAVHLSAGGPASAGPSGPGGGADVYTTTDPGLVAAARSAVAELSPSGGQRGA</sequence>
<dbReference type="SUPFAM" id="SSF110395">
    <property type="entry name" value="CutC-like"/>
    <property type="match status" value="1"/>
</dbReference>
<dbReference type="InterPro" id="IPR036822">
    <property type="entry name" value="CutC-like_dom_sf"/>
</dbReference>
<organism evidence="4 5">
    <name type="scientific">Georgenia alba</name>
    <dbReference type="NCBI Taxonomy" id="2233858"/>
    <lineage>
        <taxon>Bacteria</taxon>
        <taxon>Bacillati</taxon>
        <taxon>Actinomycetota</taxon>
        <taxon>Actinomycetes</taxon>
        <taxon>Micrococcales</taxon>
        <taxon>Bogoriellaceae</taxon>
        <taxon>Georgenia</taxon>
    </lineage>
</organism>
<evidence type="ECO:0000313" key="5">
    <source>
        <dbReference type="Proteomes" id="UP001596455"/>
    </source>
</evidence>
<dbReference type="PANTHER" id="PTHR12598:SF0">
    <property type="entry name" value="COPPER HOMEOSTASIS PROTEIN CUTC HOMOLOG"/>
    <property type="match status" value="1"/>
</dbReference>
<dbReference type="InterPro" id="IPR005627">
    <property type="entry name" value="CutC-like"/>
</dbReference>
<comment type="caution">
    <text evidence="4">The sequence shown here is derived from an EMBL/GenBank/DDBJ whole genome shotgun (WGS) entry which is preliminary data.</text>
</comment>
<accession>A0ABW2QHL1</accession>
<comment type="similarity">
    <text evidence="1 2">Belongs to the CutC family.</text>
</comment>
<proteinExistence type="inferred from homology"/>
<gene>
    <name evidence="2" type="primary">cutC</name>
    <name evidence="4" type="ORF">ACFQQL_18825</name>
</gene>
<dbReference type="Gene3D" id="3.20.20.380">
    <property type="entry name" value="Copper homeostasis (CutC) domain"/>
    <property type="match status" value="1"/>
</dbReference>
<name>A0ABW2QHL1_9MICO</name>
<dbReference type="EMBL" id="JBHTCQ010000005">
    <property type="protein sequence ID" value="MFC7407175.1"/>
    <property type="molecule type" value="Genomic_DNA"/>
</dbReference>
<comment type="subcellular location">
    <subcellularLocation>
        <location evidence="2">Cytoplasm</location>
    </subcellularLocation>
</comment>
<evidence type="ECO:0000256" key="2">
    <source>
        <dbReference type="HAMAP-Rule" id="MF_00795"/>
    </source>
</evidence>
<dbReference type="Pfam" id="PF03932">
    <property type="entry name" value="CutC"/>
    <property type="match status" value="1"/>
</dbReference>